<accession>A0ACC2PVH7</accession>
<dbReference type="EMBL" id="CM056741">
    <property type="protein sequence ID" value="KAJ8687609.1"/>
    <property type="molecule type" value="Genomic_DNA"/>
</dbReference>
<organism evidence="1 2">
    <name type="scientific">Eretmocerus hayati</name>
    <dbReference type="NCBI Taxonomy" id="131215"/>
    <lineage>
        <taxon>Eukaryota</taxon>
        <taxon>Metazoa</taxon>
        <taxon>Ecdysozoa</taxon>
        <taxon>Arthropoda</taxon>
        <taxon>Hexapoda</taxon>
        <taxon>Insecta</taxon>
        <taxon>Pterygota</taxon>
        <taxon>Neoptera</taxon>
        <taxon>Endopterygota</taxon>
        <taxon>Hymenoptera</taxon>
        <taxon>Apocrita</taxon>
        <taxon>Proctotrupomorpha</taxon>
        <taxon>Chalcidoidea</taxon>
        <taxon>Aphelinidae</taxon>
        <taxon>Aphelininae</taxon>
        <taxon>Eretmocerus</taxon>
    </lineage>
</organism>
<keyword evidence="2" id="KW-1185">Reference proteome</keyword>
<protein>
    <submittedName>
        <fullName evidence="1">Uncharacterized protein</fullName>
    </submittedName>
</protein>
<name>A0ACC2PVH7_9HYME</name>
<proteinExistence type="predicted"/>
<evidence type="ECO:0000313" key="1">
    <source>
        <dbReference type="EMBL" id="KAJ8687609.1"/>
    </source>
</evidence>
<sequence>MRLLGNFATPVLILSVSSLLLQARNGMAYRNVSLKNCQCVCVDDDDNSYQPRAPVPRPAPEEPNDSVEETSRSTTVHQTQASQKVVPVIRTCNANASISPKFVSRSDWGAANFRKAPRNSGTSPATQIILSQTGSPSCRTKDHCAFLLKMFQDEPSLQSTLYDVNFNFLVGGDGMVYLGRGWDKSSPYDENEDDKSIEISLIGRFGNVSPTKEQLTAVKRLICLGMREDKIAEDYDLLDYVQNGKPNMMSLGVKVLNMIKVWG</sequence>
<dbReference type="Proteomes" id="UP001239111">
    <property type="component" value="Chromosome 1"/>
</dbReference>
<evidence type="ECO:0000313" key="2">
    <source>
        <dbReference type="Proteomes" id="UP001239111"/>
    </source>
</evidence>
<reference evidence="1" key="1">
    <citation type="submission" date="2023-04" db="EMBL/GenBank/DDBJ databases">
        <title>A chromosome-level genome assembly of the parasitoid wasp Eretmocerus hayati.</title>
        <authorList>
            <person name="Zhong Y."/>
            <person name="Liu S."/>
            <person name="Liu Y."/>
        </authorList>
    </citation>
    <scope>NUCLEOTIDE SEQUENCE</scope>
    <source>
        <strain evidence="1">ZJU_SS_LIU_2023</strain>
    </source>
</reference>
<comment type="caution">
    <text evidence="1">The sequence shown here is derived from an EMBL/GenBank/DDBJ whole genome shotgun (WGS) entry which is preliminary data.</text>
</comment>
<gene>
    <name evidence="1" type="ORF">QAD02_023403</name>
</gene>